<evidence type="ECO:0000313" key="3">
    <source>
        <dbReference type="Proteomes" id="UP000297540"/>
    </source>
</evidence>
<reference evidence="2 3" key="1">
    <citation type="journal article" date="2017" name="Int. J. Syst. Evol. Microbiol.">
        <title>Mucilaginibacterpsychrotolerans sp. nov., isolated from peatlands.</title>
        <authorList>
            <person name="Deng Y."/>
            <person name="Shen L."/>
            <person name="Xu B."/>
            <person name="Liu Y."/>
            <person name="Gu Z."/>
            <person name="Liu H."/>
            <person name="Zhou Y."/>
        </authorList>
    </citation>
    <scope>NUCLEOTIDE SEQUENCE [LARGE SCALE GENOMIC DNA]</scope>
    <source>
        <strain evidence="2 3">NH7-4</strain>
    </source>
</reference>
<evidence type="ECO:0000256" key="1">
    <source>
        <dbReference type="SAM" id="Phobius"/>
    </source>
</evidence>
<feature type="transmembrane region" description="Helical" evidence="1">
    <location>
        <begin position="57"/>
        <end position="76"/>
    </location>
</feature>
<sequence>MLSIGCTLAFLLWLASKANRAANRFLAAALVVSALWLTRLLGTDIGLASHSPVWSRLPLQFSLALGPLLYFYVLTTIRPGYQFRRMDLLHFSPLLLELCAQVLPFAESLKTATFILNILAFVSVFWYLYLCRNTIDNFYTQKTLGNGAH</sequence>
<feature type="transmembrane region" description="Helical" evidence="1">
    <location>
        <begin position="88"/>
        <end position="106"/>
    </location>
</feature>
<keyword evidence="1" id="KW-0812">Transmembrane</keyword>
<gene>
    <name evidence="2" type="ORF">E2R66_08850</name>
</gene>
<organism evidence="2 3">
    <name type="scientific">Mucilaginibacter psychrotolerans</name>
    <dbReference type="NCBI Taxonomy" id="1524096"/>
    <lineage>
        <taxon>Bacteria</taxon>
        <taxon>Pseudomonadati</taxon>
        <taxon>Bacteroidota</taxon>
        <taxon>Sphingobacteriia</taxon>
        <taxon>Sphingobacteriales</taxon>
        <taxon>Sphingobacteriaceae</taxon>
        <taxon>Mucilaginibacter</taxon>
    </lineage>
</organism>
<keyword evidence="1" id="KW-1133">Transmembrane helix</keyword>
<protein>
    <submittedName>
        <fullName evidence="2">Uncharacterized protein</fullName>
    </submittedName>
</protein>
<keyword evidence="1" id="KW-0472">Membrane</keyword>
<name>A0A4Y8SI78_9SPHI</name>
<dbReference type="EMBL" id="SOZE01000006">
    <property type="protein sequence ID" value="TFF38562.1"/>
    <property type="molecule type" value="Genomic_DNA"/>
</dbReference>
<keyword evidence="3" id="KW-1185">Reference proteome</keyword>
<proteinExistence type="predicted"/>
<evidence type="ECO:0000313" key="2">
    <source>
        <dbReference type="EMBL" id="TFF38562.1"/>
    </source>
</evidence>
<dbReference type="Proteomes" id="UP000297540">
    <property type="component" value="Unassembled WGS sequence"/>
</dbReference>
<feature type="transmembrane region" description="Helical" evidence="1">
    <location>
        <begin position="112"/>
        <end position="130"/>
    </location>
</feature>
<accession>A0A4Y8SI78</accession>
<dbReference type="AlphaFoldDB" id="A0A4Y8SI78"/>
<comment type="caution">
    <text evidence="2">The sequence shown here is derived from an EMBL/GenBank/DDBJ whole genome shotgun (WGS) entry which is preliminary data.</text>
</comment>